<sequence length="157" mass="15494">MFGSVRNSRASRLWSRVACPAAAARVGAVVLAAPAAAWASDPQARVAAYALTPQRLTAQIGILLALIGAIAGWRALARAAARAGAGDGRRGAIVALVMGLIGLVIGGQVVAGAKGGLGTGQGLAGAVVAVVVGLIGMALGGLALARTRRRIPGREMT</sequence>
<name>B8J8Q0_ANAD2</name>
<dbReference type="RefSeq" id="WP_015935063.1">
    <property type="nucleotide sequence ID" value="NC_011891.1"/>
</dbReference>
<keyword evidence="1" id="KW-1133">Transmembrane helix</keyword>
<dbReference type="InterPro" id="IPR045770">
    <property type="entry name" value="DUF6223"/>
</dbReference>
<accession>B8J8Q0</accession>
<dbReference type="Pfam" id="PF19733">
    <property type="entry name" value="DUF6223"/>
    <property type="match status" value="1"/>
</dbReference>
<dbReference type="HOGENOM" id="CLU_141456_0_0_7"/>
<keyword evidence="3" id="KW-1185">Reference proteome</keyword>
<proteinExistence type="predicted"/>
<dbReference type="EMBL" id="CP001359">
    <property type="protein sequence ID" value="ACL67336.1"/>
    <property type="molecule type" value="Genomic_DNA"/>
</dbReference>
<evidence type="ECO:0000313" key="3">
    <source>
        <dbReference type="Proteomes" id="UP000007089"/>
    </source>
</evidence>
<evidence type="ECO:0000256" key="1">
    <source>
        <dbReference type="SAM" id="Phobius"/>
    </source>
</evidence>
<dbReference type="KEGG" id="acp:A2cp1_4017"/>
<dbReference type="AlphaFoldDB" id="B8J8Q0"/>
<feature type="transmembrane region" description="Helical" evidence="1">
    <location>
        <begin position="123"/>
        <end position="145"/>
    </location>
</feature>
<organism evidence="2 3">
    <name type="scientific">Anaeromyxobacter dehalogenans (strain ATCC BAA-258 / DSM 21875 / 2CP-1)</name>
    <dbReference type="NCBI Taxonomy" id="455488"/>
    <lineage>
        <taxon>Bacteria</taxon>
        <taxon>Pseudomonadati</taxon>
        <taxon>Myxococcota</taxon>
        <taxon>Myxococcia</taxon>
        <taxon>Myxococcales</taxon>
        <taxon>Cystobacterineae</taxon>
        <taxon>Anaeromyxobacteraceae</taxon>
        <taxon>Anaeromyxobacter</taxon>
    </lineage>
</organism>
<keyword evidence="1" id="KW-0472">Membrane</keyword>
<reference evidence="2" key="1">
    <citation type="submission" date="2009-01" db="EMBL/GenBank/DDBJ databases">
        <title>Complete sequence of Anaeromyxobacter dehalogenans 2CP-1.</title>
        <authorList>
            <consortium name="US DOE Joint Genome Institute"/>
            <person name="Lucas S."/>
            <person name="Copeland A."/>
            <person name="Lapidus A."/>
            <person name="Glavina del Rio T."/>
            <person name="Dalin E."/>
            <person name="Tice H."/>
            <person name="Bruce D."/>
            <person name="Goodwin L."/>
            <person name="Pitluck S."/>
            <person name="Saunders E."/>
            <person name="Brettin T."/>
            <person name="Detter J.C."/>
            <person name="Han C."/>
            <person name="Larimer F."/>
            <person name="Land M."/>
            <person name="Hauser L."/>
            <person name="Kyrpides N."/>
            <person name="Ovchinnikova G."/>
            <person name="Beliaev A.S."/>
            <person name="Richardson P."/>
        </authorList>
    </citation>
    <scope>NUCLEOTIDE SEQUENCE</scope>
    <source>
        <strain evidence="2">2CP-1</strain>
    </source>
</reference>
<dbReference type="Proteomes" id="UP000007089">
    <property type="component" value="Chromosome"/>
</dbReference>
<protein>
    <submittedName>
        <fullName evidence="2">Uncharacterized protein</fullName>
    </submittedName>
</protein>
<evidence type="ECO:0000313" key="2">
    <source>
        <dbReference type="EMBL" id="ACL67336.1"/>
    </source>
</evidence>
<gene>
    <name evidence="2" type="ordered locus">A2cp1_4017</name>
</gene>
<feature type="transmembrane region" description="Helical" evidence="1">
    <location>
        <begin position="92"/>
        <end position="111"/>
    </location>
</feature>
<feature type="transmembrane region" description="Helical" evidence="1">
    <location>
        <begin position="56"/>
        <end position="76"/>
    </location>
</feature>
<keyword evidence="1" id="KW-0812">Transmembrane</keyword>